<protein>
    <recommendedName>
        <fullName evidence="3">SRP54-type proteins GTP-binding domain-containing protein</fullName>
    </recommendedName>
</protein>
<keyword evidence="1" id="KW-0547">Nucleotide-binding</keyword>
<accession>A0A645CJN1</accession>
<gene>
    <name evidence="4" type="ORF">SDC9_124166</name>
</gene>
<feature type="domain" description="SRP54-type proteins GTP-binding" evidence="3">
    <location>
        <begin position="5"/>
        <end position="68"/>
    </location>
</feature>
<dbReference type="InterPro" id="IPR000897">
    <property type="entry name" value="SRP54_GTPase_dom"/>
</dbReference>
<dbReference type="Pfam" id="PF00448">
    <property type="entry name" value="SRP54"/>
    <property type="match status" value="1"/>
</dbReference>
<evidence type="ECO:0000259" key="3">
    <source>
        <dbReference type="Pfam" id="PF00448"/>
    </source>
</evidence>
<dbReference type="InterPro" id="IPR027417">
    <property type="entry name" value="P-loop_NTPase"/>
</dbReference>
<keyword evidence="2" id="KW-0342">GTP-binding</keyword>
<dbReference type="Gene3D" id="3.40.50.300">
    <property type="entry name" value="P-loop containing nucleotide triphosphate hydrolases"/>
    <property type="match status" value="1"/>
</dbReference>
<reference evidence="4" key="1">
    <citation type="submission" date="2019-08" db="EMBL/GenBank/DDBJ databases">
        <authorList>
            <person name="Kucharzyk K."/>
            <person name="Murdoch R.W."/>
            <person name="Higgins S."/>
            <person name="Loffler F."/>
        </authorList>
    </citation>
    <scope>NUCLEOTIDE SEQUENCE</scope>
</reference>
<sequence length="83" mass="9214">MGDLLSQYEEFGSHALDAVIVTKLDETTTIGNILTFLDKSRLALLYMADGQEIPEDFAQAEASVLLPRLKLFSLDASHFFPSH</sequence>
<organism evidence="4">
    <name type="scientific">bioreactor metagenome</name>
    <dbReference type="NCBI Taxonomy" id="1076179"/>
    <lineage>
        <taxon>unclassified sequences</taxon>
        <taxon>metagenomes</taxon>
        <taxon>ecological metagenomes</taxon>
    </lineage>
</organism>
<evidence type="ECO:0000256" key="2">
    <source>
        <dbReference type="ARBA" id="ARBA00023134"/>
    </source>
</evidence>
<comment type="caution">
    <text evidence="4">The sequence shown here is derived from an EMBL/GenBank/DDBJ whole genome shotgun (WGS) entry which is preliminary data.</text>
</comment>
<dbReference type="AlphaFoldDB" id="A0A645CJN1"/>
<dbReference type="GO" id="GO:0005525">
    <property type="term" value="F:GTP binding"/>
    <property type="evidence" value="ECO:0007669"/>
    <property type="project" value="UniProtKB-KW"/>
</dbReference>
<evidence type="ECO:0000313" key="4">
    <source>
        <dbReference type="EMBL" id="MPM77166.1"/>
    </source>
</evidence>
<dbReference type="GO" id="GO:0006614">
    <property type="term" value="P:SRP-dependent cotranslational protein targeting to membrane"/>
    <property type="evidence" value="ECO:0007669"/>
    <property type="project" value="InterPro"/>
</dbReference>
<name>A0A645CJN1_9ZZZZ</name>
<evidence type="ECO:0000256" key="1">
    <source>
        <dbReference type="ARBA" id="ARBA00022741"/>
    </source>
</evidence>
<proteinExistence type="predicted"/>
<dbReference type="EMBL" id="VSSQ01027758">
    <property type="protein sequence ID" value="MPM77166.1"/>
    <property type="molecule type" value="Genomic_DNA"/>
</dbReference>